<feature type="transmembrane region" description="Helical" evidence="11">
    <location>
        <begin position="335"/>
        <end position="356"/>
    </location>
</feature>
<comment type="pathway">
    <text evidence="8">Carotenoid biosynthesis; staphyloxanthin biosynthesis; staphyloxanthin from farnesyl diphosphate: step 4/5.</text>
</comment>
<evidence type="ECO:0000256" key="1">
    <source>
        <dbReference type="ARBA" id="ARBA00004236"/>
    </source>
</evidence>
<dbReference type="EMBL" id="FJ040212">
    <property type="protein sequence ID" value="ACM07428.1"/>
    <property type="molecule type" value="Genomic_DNA"/>
</dbReference>
<keyword evidence="2" id="KW-1003">Cell membrane</keyword>
<reference evidence="13" key="2">
    <citation type="journal article" date="2009" name="Arch. Microbiol.">
        <title>Structure, function and biosynthesis of carotenoids in the moderately halophilic bacterium Halobacillus halophilus.</title>
        <authorList>
            <person name="Kocher S."/>
            <person name="Breitenbach J."/>
            <person name="Muller V."/>
            <person name="Sandmann G."/>
        </authorList>
    </citation>
    <scope>NUCLEOTIDE SEQUENCE</scope>
    <source>
        <strain evidence="13">DSM 2266</strain>
    </source>
</reference>
<keyword evidence="3" id="KW-0328">Glycosyltransferase</keyword>
<evidence type="ECO:0000256" key="6">
    <source>
        <dbReference type="ARBA" id="ARBA00023136"/>
    </source>
</evidence>
<dbReference type="InterPro" id="IPR029044">
    <property type="entry name" value="Nucleotide-diphossugar_trans"/>
</dbReference>
<evidence type="ECO:0000256" key="5">
    <source>
        <dbReference type="ARBA" id="ARBA00022746"/>
    </source>
</evidence>
<dbReference type="OrthoDB" id="9800276at2"/>
<dbReference type="AlphaFoldDB" id="B9UXM2"/>
<keyword evidence="11" id="KW-1133">Transmembrane helix</keyword>
<keyword evidence="6 11" id="KW-0472">Membrane</keyword>
<dbReference type="CAZy" id="GT2">
    <property type="family name" value="Glycosyltransferase Family 2"/>
</dbReference>
<organism evidence="13">
    <name type="scientific">Halobacillus halophilus</name>
    <name type="common">Sporosarcina halophila</name>
    <dbReference type="NCBI Taxonomy" id="1570"/>
    <lineage>
        <taxon>Bacteria</taxon>
        <taxon>Bacillati</taxon>
        <taxon>Bacillota</taxon>
        <taxon>Bacilli</taxon>
        <taxon>Bacillales</taxon>
        <taxon>Bacillaceae</taxon>
        <taxon>Halobacillus</taxon>
    </lineage>
</organism>
<sequence>MTFFTIVLMITVLLNLWTILNSFFLLPLTSAKNLKNEPRVSLLIPLRNEEENVEGLMNSINNLSYPSLEVIFLDDHSEDKTYEKLLHETKNDPHLKVHQGKELPDGWNGKVHACYQLSKLASGDYYLFLDADARVAPSIIEKTLATMEKHGASMLSGFPHYPNDHFLSHMLVPLQHMVVQLHLPLAVANFTKQPMFTAACGIFIMVERNAYEAIGGHESVKGSLVEDVHISREMKKHGYKMVLANITPSVLSYMYHHPKETWAGFQKNIYTGLGRSAALVVILSLLYTLLFLVPFGFIAVAFVEGSWLYVLPYLLTVSFKMYVDARTGHPLWLSFFIPVSIVLLILIMISSMTVHIRGKSYQWKGRSYE</sequence>
<keyword evidence="5" id="KW-0125">Carotenoid biosynthesis</keyword>
<dbReference type="Gene3D" id="3.90.550.10">
    <property type="entry name" value="Spore Coat Polysaccharide Biosynthesis Protein SpsA, Chain A"/>
    <property type="match status" value="1"/>
</dbReference>
<dbReference type="GO" id="GO:0016757">
    <property type="term" value="F:glycosyltransferase activity"/>
    <property type="evidence" value="ECO:0007669"/>
    <property type="project" value="UniProtKB-KW"/>
</dbReference>
<dbReference type="PANTHER" id="PTHR43646:SF2">
    <property type="entry name" value="GLYCOSYLTRANSFERASE 2-LIKE DOMAIN-CONTAINING PROTEIN"/>
    <property type="match status" value="1"/>
</dbReference>
<name>B9UXM2_HALHO</name>
<dbReference type="InterPro" id="IPR001173">
    <property type="entry name" value="Glyco_trans_2-like"/>
</dbReference>
<evidence type="ECO:0000256" key="11">
    <source>
        <dbReference type="SAM" id="Phobius"/>
    </source>
</evidence>
<reference evidence="13" key="1">
    <citation type="submission" date="2008-08" db="EMBL/GenBank/DDBJ databases">
        <authorList>
            <person name="Koecher S."/>
            <person name="Saum S.H."/>
            <person name="Pfeiffer F."/>
            <person name="Palm P."/>
            <person name="Oesterhelt D."/>
            <person name="Muller V."/>
        </authorList>
    </citation>
    <scope>NUCLEOTIDE SEQUENCE</scope>
    <source>
        <strain evidence="13">DSM 2266</strain>
    </source>
</reference>
<feature type="domain" description="Glycosyltransferase 2-like" evidence="12">
    <location>
        <begin position="41"/>
        <end position="214"/>
    </location>
</feature>
<dbReference type="RefSeq" id="WP_014643006.1">
    <property type="nucleotide sequence ID" value="NZ_CP022106.1"/>
</dbReference>
<evidence type="ECO:0000256" key="4">
    <source>
        <dbReference type="ARBA" id="ARBA00022679"/>
    </source>
</evidence>
<evidence type="ECO:0000256" key="8">
    <source>
        <dbReference type="ARBA" id="ARBA00037904"/>
    </source>
</evidence>
<comment type="similarity">
    <text evidence="9">Belongs to the glycosyltransferase 2 family. CrtQ subfamily.</text>
</comment>
<keyword evidence="11" id="KW-0812">Transmembrane</keyword>
<evidence type="ECO:0000256" key="7">
    <source>
        <dbReference type="ARBA" id="ARBA00037281"/>
    </source>
</evidence>
<dbReference type="Pfam" id="PF00535">
    <property type="entry name" value="Glycos_transf_2"/>
    <property type="match status" value="1"/>
</dbReference>
<keyword evidence="4 13" id="KW-0808">Transferase</keyword>
<comment type="function">
    <text evidence="7">Catalyzes the glycosylation of 4,4'-diaponeurosporenoate, i.e. the esterification of glucose at the C1'' position with the carboxyl group of 4,4'-diaponeurosporenic acid, to form glycosyl-4,4'-diaponeurosporenoate. This is a step in the biosynthesis of staphyloxanthin, an orange pigment present in most staphylococci strains.</text>
</comment>
<evidence type="ECO:0000256" key="2">
    <source>
        <dbReference type="ARBA" id="ARBA00022475"/>
    </source>
</evidence>
<evidence type="ECO:0000256" key="9">
    <source>
        <dbReference type="ARBA" id="ARBA00038120"/>
    </source>
</evidence>
<dbReference type="GO" id="GO:0016117">
    <property type="term" value="P:carotenoid biosynthetic process"/>
    <property type="evidence" value="ECO:0007669"/>
    <property type="project" value="UniProtKB-KW"/>
</dbReference>
<feature type="transmembrane region" description="Helical" evidence="11">
    <location>
        <begin position="6"/>
        <end position="26"/>
    </location>
</feature>
<evidence type="ECO:0000256" key="10">
    <source>
        <dbReference type="ARBA" id="ARBA00040345"/>
    </source>
</evidence>
<dbReference type="GO" id="GO:0005886">
    <property type="term" value="C:plasma membrane"/>
    <property type="evidence" value="ECO:0007669"/>
    <property type="project" value="UniProtKB-SubCell"/>
</dbReference>
<proteinExistence type="inferred from homology"/>
<evidence type="ECO:0000256" key="3">
    <source>
        <dbReference type="ARBA" id="ARBA00022676"/>
    </source>
</evidence>
<dbReference type="SUPFAM" id="SSF53448">
    <property type="entry name" value="Nucleotide-diphospho-sugar transferases"/>
    <property type="match status" value="1"/>
</dbReference>
<dbReference type="PANTHER" id="PTHR43646">
    <property type="entry name" value="GLYCOSYLTRANSFERASE"/>
    <property type="match status" value="1"/>
</dbReference>
<evidence type="ECO:0000313" key="13">
    <source>
        <dbReference type="EMBL" id="ACM07428.1"/>
    </source>
</evidence>
<feature type="transmembrane region" description="Helical" evidence="11">
    <location>
        <begin position="307"/>
        <end position="323"/>
    </location>
</feature>
<protein>
    <recommendedName>
        <fullName evidence="10">4,4'-diaponeurosporenoate glycosyltransferase</fullName>
    </recommendedName>
</protein>
<feature type="transmembrane region" description="Helical" evidence="11">
    <location>
        <begin position="276"/>
        <end position="300"/>
    </location>
</feature>
<accession>B9UXM2</accession>
<evidence type="ECO:0000259" key="12">
    <source>
        <dbReference type="Pfam" id="PF00535"/>
    </source>
</evidence>
<comment type="subcellular location">
    <subcellularLocation>
        <location evidence="1">Cell membrane</location>
    </subcellularLocation>
</comment>